<name>A0A317SKH4_9PEZI</name>
<comment type="caution">
    <text evidence="2">The sequence shown here is derived from an EMBL/GenBank/DDBJ whole genome shotgun (WGS) entry which is preliminary data.</text>
</comment>
<dbReference type="InterPro" id="IPR016193">
    <property type="entry name" value="Cytidine_deaminase-like"/>
</dbReference>
<keyword evidence="3" id="KW-1185">Reference proteome</keyword>
<protein>
    <recommendedName>
        <fullName evidence="1">CMP/dCMP-type deaminase domain-containing protein</fullName>
    </recommendedName>
</protein>
<dbReference type="GO" id="GO:0006139">
    <property type="term" value="P:nucleobase-containing compound metabolic process"/>
    <property type="evidence" value="ECO:0007669"/>
    <property type="project" value="UniProtKB-ARBA"/>
</dbReference>
<feature type="non-terminal residue" evidence="2">
    <location>
        <position position="1"/>
    </location>
</feature>
<evidence type="ECO:0000313" key="3">
    <source>
        <dbReference type="Proteomes" id="UP000246991"/>
    </source>
</evidence>
<dbReference type="AlphaFoldDB" id="A0A317SKH4"/>
<feature type="domain" description="CMP/dCMP-type deaminase" evidence="1">
    <location>
        <begin position="6"/>
        <end position="124"/>
    </location>
</feature>
<dbReference type="Gene3D" id="3.40.140.10">
    <property type="entry name" value="Cytidine Deaminase, domain 2"/>
    <property type="match status" value="1"/>
</dbReference>
<sequence>SAATPTDHKSLMTRALTIARKSTYIPSAFCVGAIITTPSGTILSTGYSRERPGNTHAEQVAIDKIISSSSVPEEAVVYTTMEPCSKRLSGHKTCIDRILECSWIRRIYVGVTEPTDFVENSGKARLEAAGVGYQLVEGLEGECLEVARGG</sequence>
<dbReference type="Proteomes" id="UP000246991">
    <property type="component" value="Unassembled WGS sequence"/>
</dbReference>
<reference evidence="2 3" key="1">
    <citation type="submission" date="2018-03" db="EMBL/GenBank/DDBJ databases">
        <title>Genomes of Pezizomycetes fungi and the evolution of truffles.</title>
        <authorList>
            <person name="Murat C."/>
            <person name="Payen T."/>
            <person name="Noel B."/>
            <person name="Kuo A."/>
            <person name="Martin F.M."/>
        </authorList>
    </citation>
    <scope>NUCLEOTIDE SEQUENCE [LARGE SCALE GENOMIC DNA]</scope>
    <source>
        <strain evidence="2">091103-1</strain>
    </source>
</reference>
<evidence type="ECO:0000313" key="2">
    <source>
        <dbReference type="EMBL" id="PWW74100.1"/>
    </source>
</evidence>
<dbReference type="InterPro" id="IPR002125">
    <property type="entry name" value="CMP_dCMP_dom"/>
</dbReference>
<accession>A0A317SKH4</accession>
<evidence type="ECO:0000259" key="1">
    <source>
        <dbReference type="PROSITE" id="PS51747"/>
    </source>
</evidence>
<dbReference type="STRING" id="42249.A0A317SKH4"/>
<dbReference type="GO" id="GO:0003824">
    <property type="term" value="F:catalytic activity"/>
    <property type="evidence" value="ECO:0007669"/>
    <property type="project" value="InterPro"/>
</dbReference>
<gene>
    <name evidence="2" type="ORF">C7212DRAFT_76644</name>
</gene>
<dbReference type="OrthoDB" id="252265at2759"/>
<dbReference type="SUPFAM" id="SSF53927">
    <property type="entry name" value="Cytidine deaminase-like"/>
    <property type="match status" value="1"/>
</dbReference>
<organism evidence="2 3">
    <name type="scientific">Tuber magnatum</name>
    <name type="common">white Piedmont truffle</name>
    <dbReference type="NCBI Taxonomy" id="42249"/>
    <lineage>
        <taxon>Eukaryota</taxon>
        <taxon>Fungi</taxon>
        <taxon>Dikarya</taxon>
        <taxon>Ascomycota</taxon>
        <taxon>Pezizomycotina</taxon>
        <taxon>Pezizomycetes</taxon>
        <taxon>Pezizales</taxon>
        <taxon>Tuberaceae</taxon>
        <taxon>Tuber</taxon>
    </lineage>
</organism>
<dbReference type="Pfam" id="PF18785">
    <property type="entry name" value="Inv-AAD"/>
    <property type="match status" value="1"/>
</dbReference>
<feature type="non-terminal residue" evidence="2">
    <location>
        <position position="150"/>
    </location>
</feature>
<proteinExistence type="predicted"/>
<dbReference type="PROSITE" id="PS51747">
    <property type="entry name" value="CYT_DCMP_DEAMINASES_2"/>
    <property type="match status" value="1"/>
</dbReference>
<dbReference type="EMBL" id="PYWC01000067">
    <property type="protein sequence ID" value="PWW74100.1"/>
    <property type="molecule type" value="Genomic_DNA"/>
</dbReference>